<sequence length="909" mass="99724">MKSRIVLKQLGEYGAAPEGKGVGGGGGGARSGTIPTCKNPGATQPGNRTRFTYVGGKSHAAISDMLRDCEIEILSYCESERALYTHSAGHGFIATSSVGIGYAQTVSHPTAGKLRRRLTLDVGAVENVEPLLEEPRDEDAHPHPDEVVYLEQHVDQEHGDQSRRQHVASHLLLCHLSRVEDNHSAFLVPSRRSCGPRAARAIPSFTSGSPSDSTLTDLAARCFAAGIPHSRSLHGRPRLILAPGPSAARNGRAKNRYIRLRTLHWINKPVGEAVTEARERRVLRNSHSRCKSMHRAWTSDIPEALLKFYFQDIPPPHANTPDRQCTVFVRTQCNNSLYENYFLQGIGNTAIFSLAKRFARWLDVSILCAHLQFHLTSGRMSLCGESLLHEKAAERLVVRSQRDRSTSSLVYGSFARFASRLPLINRPSVNFISLIDIAVSGLECALKYNYAGAIFVKIRCRQASMAFRHTIPGTCVFIGCYPTPGSYGICKVFPCKSAIGSEACRAGLINGDLIANIKFRDWMGFQLQRLLGVSPRITGVHPRSNLNLAGSVKVCSHTKTRSQYPLENCRILSPLHNGASAVCSLAAAPHLDDMGFARCFLASLLLAQRRAGCVPQSRAVHLEREWLAIYVAANGKRRRLRLSSTTETVYRNQSILRGFSALLFTPRGKLSIGVSDETQFYICSVLVKGAAVVDNFAITNAVSHRYNHTSRAGLLRGCRLHDGWPVFSVFSRFLCPRVPVLLHTPRFTLIGKDPEISHSHQRASHWLSAVTVEGDDSASVLQEVPNIVCTNVLRGEMSDECPSVSRKVNKRGECVCVTSGGGNPAGKSSTGVLCPQHATSKTNLTKPAATSQSSLTRHSRQHTHKVTPSHHQAAQRHSSMVHSFLLPTFLKVLLKLYFHAIPPPHANVA</sequence>
<feature type="compositionally biased region" description="Gly residues" evidence="1">
    <location>
        <begin position="20"/>
        <end position="30"/>
    </location>
</feature>
<gene>
    <name evidence="2" type="ORF">PR048_024607</name>
</gene>
<evidence type="ECO:0000313" key="3">
    <source>
        <dbReference type="Proteomes" id="UP001159363"/>
    </source>
</evidence>
<name>A0ABQ9GP51_9NEOP</name>
<accession>A0ABQ9GP51</accession>
<feature type="compositionally biased region" description="Polar residues" evidence="1">
    <location>
        <begin position="838"/>
        <end position="856"/>
    </location>
</feature>
<dbReference type="EMBL" id="JARBHB010000010">
    <property type="protein sequence ID" value="KAJ8873773.1"/>
    <property type="molecule type" value="Genomic_DNA"/>
</dbReference>
<comment type="caution">
    <text evidence="2">The sequence shown here is derived from an EMBL/GenBank/DDBJ whole genome shotgun (WGS) entry which is preliminary data.</text>
</comment>
<evidence type="ECO:0000313" key="2">
    <source>
        <dbReference type="EMBL" id="KAJ8873773.1"/>
    </source>
</evidence>
<dbReference type="Proteomes" id="UP001159363">
    <property type="component" value="Chromosome 9"/>
</dbReference>
<evidence type="ECO:0000256" key="1">
    <source>
        <dbReference type="SAM" id="MobiDB-lite"/>
    </source>
</evidence>
<keyword evidence="3" id="KW-1185">Reference proteome</keyword>
<feature type="region of interest" description="Disordered" evidence="1">
    <location>
        <begin position="18"/>
        <end position="45"/>
    </location>
</feature>
<reference evidence="2 3" key="1">
    <citation type="submission" date="2023-02" db="EMBL/GenBank/DDBJ databases">
        <title>LHISI_Scaffold_Assembly.</title>
        <authorList>
            <person name="Stuart O.P."/>
            <person name="Cleave R."/>
            <person name="Magrath M.J.L."/>
            <person name="Mikheyev A.S."/>
        </authorList>
    </citation>
    <scope>NUCLEOTIDE SEQUENCE [LARGE SCALE GENOMIC DNA]</scope>
    <source>
        <strain evidence="2">Daus_M_001</strain>
        <tissue evidence="2">Leg muscle</tissue>
    </source>
</reference>
<organism evidence="2 3">
    <name type="scientific">Dryococelus australis</name>
    <dbReference type="NCBI Taxonomy" id="614101"/>
    <lineage>
        <taxon>Eukaryota</taxon>
        <taxon>Metazoa</taxon>
        <taxon>Ecdysozoa</taxon>
        <taxon>Arthropoda</taxon>
        <taxon>Hexapoda</taxon>
        <taxon>Insecta</taxon>
        <taxon>Pterygota</taxon>
        <taxon>Neoptera</taxon>
        <taxon>Polyneoptera</taxon>
        <taxon>Phasmatodea</taxon>
        <taxon>Verophasmatodea</taxon>
        <taxon>Anareolatae</taxon>
        <taxon>Phasmatidae</taxon>
        <taxon>Eurycanthinae</taxon>
        <taxon>Dryococelus</taxon>
    </lineage>
</organism>
<protein>
    <submittedName>
        <fullName evidence="2">Uncharacterized protein</fullName>
    </submittedName>
</protein>
<feature type="compositionally biased region" description="Polar residues" evidence="1">
    <location>
        <begin position="33"/>
        <end position="45"/>
    </location>
</feature>
<proteinExistence type="predicted"/>
<feature type="compositionally biased region" description="Basic residues" evidence="1">
    <location>
        <begin position="857"/>
        <end position="868"/>
    </location>
</feature>
<feature type="region of interest" description="Disordered" evidence="1">
    <location>
        <begin position="838"/>
        <end position="875"/>
    </location>
</feature>